<gene>
    <name evidence="2" type="ORF">PQG45_01640</name>
</gene>
<dbReference type="EMBL" id="JAVNWW010000001">
    <property type="protein sequence ID" value="MDU0807732.1"/>
    <property type="molecule type" value="Genomic_DNA"/>
</dbReference>
<dbReference type="Pfam" id="PF03473">
    <property type="entry name" value="MOSC"/>
    <property type="match status" value="1"/>
</dbReference>
<dbReference type="InterPro" id="IPR005303">
    <property type="entry name" value="MOCOS_middle"/>
</dbReference>
<dbReference type="InterPro" id="IPR011037">
    <property type="entry name" value="Pyrv_Knase-like_insert_dom_sf"/>
</dbReference>
<proteinExistence type="predicted"/>
<evidence type="ECO:0000259" key="1">
    <source>
        <dbReference type="PROSITE" id="PS51340"/>
    </source>
</evidence>
<protein>
    <submittedName>
        <fullName evidence="2">MOSC domain-containing protein</fullName>
    </submittedName>
</protein>
<keyword evidence="3" id="KW-1185">Reference proteome</keyword>
<dbReference type="PANTHER" id="PTHR14237">
    <property type="entry name" value="MOLYBDOPTERIN COFACTOR SULFURASE MOSC"/>
    <property type="match status" value="1"/>
</dbReference>
<sequence>MSSILVKQLYIFPIKSLAAIAVNEVTVDAAGFVGDRRFMLVDSEGKFITQRTRPDLTRFRLSQVSDGYSVQDLITGETKVLSAQPQLKEVLTAELWEDSLQVIEVGEGWSAWFSDLLQEPVRLVKQQQNSPRLIKESYQTQGSNQSSFADSLPILLASAASYEQVEAVFGQSYDPLRFRANLIVSGCDAFEEDTFAEVAINAVQLFGAKPCARCQLVNVEPATGQVDRGILKALASFRQKDNKVYFGQQMVPISLGKIRVGDEVLVIKRKDALF</sequence>
<evidence type="ECO:0000313" key="2">
    <source>
        <dbReference type="EMBL" id="MDU0807732.1"/>
    </source>
</evidence>
<dbReference type="PANTHER" id="PTHR14237:SF19">
    <property type="entry name" value="MITOCHONDRIAL AMIDOXIME REDUCING COMPONENT 1"/>
    <property type="match status" value="1"/>
</dbReference>
<name>A0ABU3TPV4_9BACT</name>
<accession>A0ABU3TPV4</accession>
<reference evidence="2 3" key="1">
    <citation type="submission" date="2023-09" db="EMBL/GenBank/DDBJ databases">
        <title>Aquirufa genomes.</title>
        <authorList>
            <person name="Pitt A."/>
        </authorList>
    </citation>
    <scope>NUCLEOTIDE SEQUENCE [LARGE SCALE GENOMIC DNA]</scope>
    <source>
        <strain evidence="2 3">LEOWEIH-7C</strain>
    </source>
</reference>
<dbReference type="SUPFAM" id="SSF50800">
    <property type="entry name" value="PK beta-barrel domain-like"/>
    <property type="match status" value="1"/>
</dbReference>
<evidence type="ECO:0000313" key="3">
    <source>
        <dbReference type="Proteomes" id="UP001249959"/>
    </source>
</evidence>
<dbReference type="PROSITE" id="PS51340">
    <property type="entry name" value="MOSC"/>
    <property type="match status" value="1"/>
</dbReference>
<comment type="caution">
    <text evidence="2">The sequence shown here is derived from an EMBL/GenBank/DDBJ whole genome shotgun (WGS) entry which is preliminary data.</text>
</comment>
<organism evidence="2 3">
    <name type="scientific">Aquirufa regiilacus</name>
    <dbReference type="NCBI Taxonomy" id="3024868"/>
    <lineage>
        <taxon>Bacteria</taxon>
        <taxon>Pseudomonadati</taxon>
        <taxon>Bacteroidota</taxon>
        <taxon>Cytophagia</taxon>
        <taxon>Cytophagales</taxon>
        <taxon>Flectobacillaceae</taxon>
        <taxon>Aquirufa</taxon>
    </lineage>
</organism>
<dbReference type="Proteomes" id="UP001249959">
    <property type="component" value="Unassembled WGS sequence"/>
</dbReference>
<dbReference type="RefSeq" id="WP_316070183.1">
    <property type="nucleotide sequence ID" value="NZ_JAVNWW010000001.1"/>
</dbReference>
<dbReference type="InterPro" id="IPR005302">
    <property type="entry name" value="MoCF_Sase_C"/>
</dbReference>
<dbReference type="SUPFAM" id="SSF141673">
    <property type="entry name" value="MOSC N-terminal domain-like"/>
    <property type="match status" value="1"/>
</dbReference>
<dbReference type="Pfam" id="PF03476">
    <property type="entry name" value="MOSC_N"/>
    <property type="match status" value="1"/>
</dbReference>
<feature type="domain" description="MOSC" evidence="1">
    <location>
        <begin position="126"/>
        <end position="267"/>
    </location>
</feature>